<accession>A0ABU8UEZ6</accession>
<dbReference type="Proteomes" id="UP001382904">
    <property type="component" value="Unassembled WGS sequence"/>
</dbReference>
<reference evidence="1 2" key="1">
    <citation type="submission" date="2024-03" db="EMBL/GenBank/DDBJ databases">
        <title>Novel Streptomyces species of biotechnological and ecological value are a feature of Machair soil.</title>
        <authorList>
            <person name="Prole J.R."/>
            <person name="Goodfellow M."/>
            <person name="Allenby N."/>
            <person name="Ward A.C."/>
        </authorList>
    </citation>
    <scope>NUCLEOTIDE SEQUENCE [LARGE SCALE GENOMIC DNA]</scope>
    <source>
        <strain evidence="1 2">MS1.HAVA.3</strain>
    </source>
</reference>
<evidence type="ECO:0000313" key="2">
    <source>
        <dbReference type="Proteomes" id="UP001382904"/>
    </source>
</evidence>
<proteinExistence type="predicted"/>
<dbReference type="EMBL" id="JBBKAM010000005">
    <property type="protein sequence ID" value="MEJ8646468.1"/>
    <property type="molecule type" value="Genomic_DNA"/>
</dbReference>
<evidence type="ECO:0000313" key="1">
    <source>
        <dbReference type="EMBL" id="MEJ8646468.1"/>
    </source>
</evidence>
<gene>
    <name evidence="1" type="ORF">WKI68_44735</name>
</gene>
<keyword evidence="2" id="KW-1185">Reference proteome</keyword>
<sequence length="66" mass="6805">MASATCSGKPLEVRRVGTVASGARTLYAVWFPDYTKGSIAVSLRHDGTTSEATLALDEAGDLSCAA</sequence>
<organism evidence="1 2">
    <name type="scientific">Streptomyces caledonius</name>
    <dbReference type="NCBI Taxonomy" id="3134107"/>
    <lineage>
        <taxon>Bacteria</taxon>
        <taxon>Bacillati</taxon>
        <taxon>Actinomycetota</taxon>
        <taxon>Actinomycetes</taxon>
        <taxon>Kitasatosporales</taxon>
        <taxon>Streptomycetaceae</taxon>
        <taxon>Streptomyces</taxon>
    </lineage>
</organism>
<name>A0ABU8UEZ6_9ACTN</name>
<comment type="caution">
    <text evidence="1">The sequence shown here is derived from an EMBL/GenBank/DDBJ whole genome shotgun (WGS) entry which is preliminary data.</text>
</comment>
<protein>
    <submittedName>
        <fullName evidence="1">Uncharacterized protein</fullName>
    </submittedName>
</protein>